<accession>A0A2R4M207</accession>
<evidence type="ECO:0000313" key="1">
    <source>
        <dbReference type="EMBL" id="AVW91139.1"/>
    </source>
</evidence>
<name>A0A2R4M207_9RHOB</name>
<evidence type="ECO:0000313" key="2">
    <source>
        <dbReference type="Proteomes" id="UP000241447"/>
    </source>
</evidence>
<dbReference type="KEGG" id="cbak:DA792_08595"/>
<dbReference type="RefSeq" id="WP_107719589.1">
    <property type="nucleotide sequence ID" value="NZ_CP028475.1"/>
</dbReference>
<evidence type="ECO:0008006" key="3">
    <source>
        <dbReference type="Google" id="ProtNLM"/>
    </source>
</evidence>
<sequence length="334" mass="37317">MTDDVTLYELAVMAAEALYNGRCGIGGVHHIAIAQLERRLSRLTPEALMIAERTLGNALRDVAWREPARKLPQSAAQIAPLLVSTASDGHLREQAVRCMTPQSGDLAMVMFVMMRTNDWVPQVRATAQRKLDAALPGLSEKDLRQLVPFVLLRSGQWGRSSGAALIAMRQHPDWAEAVVSVLIEADRGPLARIMRAELCSDALDPLLFRLATQARSLQVRAVATEVLLSAEARWQIGRRREWICKPQGLSRCVPVFETWRLMVASEQRDAILWVAGQSRWALLRRLAADALIRLGPNVVPELVEALKADRTPSVRRRMEFMARKWADPKTLRTG</sequence>
<dbReference type="AlphaFoldDB" id="A0A2R4M207"/>
<organism evidence="1 2">
    <name type="scientific">Celeribacter baekdonensis</name>
    <dbReference type="NCBI Taxonomy" id="875171"/>
    <lineage>
        <taxon>Bacteria</taxon>
        <taxon>Pseudomonadati</taxon>
        <taxon>Pseudomonadota</taxon>
        <taxon>Alphaproteobacteria</taxon>
        <taxon>Rhodobacterales</taxon>
        <taxon>Roseobacteraceae</taxon>
        <taxon>Celeribacter</taxon>
    </lineage>
</organism>
<proteinExistence type="predicted"/>
<dbReference type="EMBL" id="CP028475">
    <property type="protein sequence ID" value="AVW91139.1"/>
    <property type="molecule type" value="Genomic_DNA"/>
</dbReference>
<gene>
    <name evidence="1" type="ORF">DA792_08595</name>
</gene>
<dbReference type="Proteomes" id="UP000241447">
    <property type="component" value="Chromosome"/>
</dbReference>
<reference evidence="1 2" key="1">
    <citation type="submission" date="2018-03" db="EMBL/GenBank/DDBJ databases">
        <title>The Complete Genome of Celeribacter baekdonensis strain LH4, a Thiosulfate-Oxidizing Alphaproteobacterium Isolated from Gulf of Mexico Continental Slope Sediments.</title>
        <authorList>
            <person name="Flood B.E."/>
            <person name="Bailey J.V."/>
            <person name="Leprich D."/>
        </authorList>
    </citation>
    <scope>NUCLEOTIDE SEQUENCE [LARGE SCALE GENOMIC DNA]</scope>
    <source>
        <strain evidence="1 2">LH4</strain>
    </source>
</reference>
<dbReference type="OrthoDB" id="7364954at2"/>
<protein>
    <recommendedName>
        <fullName evidence="3">HEAT repeat domain-containing protein</fullName>
    </recommendedName>
</protein>